<feature type="domain" description="Penicillin-binding protein dimerisation" evidence="16">
    <location>
        <begin position="90"/>
        <end position="257"/>
    </location>
</feature>
<evidence type="ECO:0000313" key="17">
    <source>
        <dbReference type="EMBL" id="PIR91281.1"/>
    </source>
</evidence>
<keyword evidence="9" id="KW-0573">Peptidoglycan synthesis</keyword>
<keyword evidence="4" id="KW-0997">Cell inner membrane</keyword>
<name>A0A2H0UWR8_9BACT</name>
<evidence type="ECO:0000256" key="12">
    <source>
        <dbReference type="ARBA" id="ARBA00023316"/>
    </source>
</evidence>
<dbReference type="AlphaFoldDB" id="A0A2H0UWR8"/>
<dbReference type="Gene3D" id="3.90.1310.10">
    <property type="entry name" value="Penicillin-binding protein 2a (Domain 2)"/>
    <property type="match status" value="1"/>
</dbReference>
<dbReference type="InterPro" id="IPR005311">
    <property type="entry name" value="PBP_dimer"/>
</dbReference>
<keyword evidence="7" id="KW-0378">Hydrolase</keyword>
<dbReference type="GO" id="GO:0006508">
    <property type="term" value="P:proteolysis"/>
    <property type="evidence" value="ECO:0007669"/>
    <property type="project" value="UniProtKB-KW"/>
</dbReference>
<organism evidence="17 18">
    <name type="scientific">bacterium (Candidatus Gribaldobacteria) CG10_big_fil_rev_8_21_14_0_10_41_12</name>
    <dbReference type="NCBI Taxonomy" id="2014277"/>
    <lineage>
        <taxon>Bacteria</taxon>
        <taxon>Candidatus Gribaldobacteria</taxon>
    </lineage>
</organism>
<evidence type="ECO:0000259" key="16">
    <source>
        <dbReference type="Pfam" id="PF03717"/>
    </source>
</evidence>
<evidence type="ECO:0000256" key="7">
    <source>
        <dbReference type="ARBA" id="ARBA00022801"/>
    </source>
</evidence>
<keyword evidence="3" id="KW-1003">Cell membrane</keyword>
<evidence type="ECO:0000256" key="1">
    <source>
        <dbReference type="ARBA" id="ARBA00004167"/>
    </source>
</evidence>
<accession>A0A2H0UWR8</accession>
<evidence type="ECO:0000256" key="2">
    <source>
        <dbReference type="ARBA" id="ARBA00004236"/>
    </source>
</evidence>
<dbReference type="InterPro" id="IPR012338">
    <property type="entry name" value="Beta-lactam/transpept-like"/>
</dbReference>
<dbReference type="SUPFAM" id="SSF56519">
    <property type="entry name" value="Penicillin binding protein dimerisation domain"/>
    <property type="match status" value="1"/>
</dbReference>
<dbReference type="GO" id="GO:0008360">
    <property type="term" value="P:regulation of cell shape"/>
    <property type="evidence" value="ECO:0007669"/>
    <property type="project" value="UniProtKB-KW"/>
</dbReference>
<dbReference type="GO" id="GO:0009252">
    <property type="term" value="P:peptidoglycan biosynthetic process"/>
    <property type="evidence" value="ECO:0007669"/>
    <property type="project" value="UniProtKB-KW"/>
</dbReference>
<dbReference type="InterPro" id="IPR001460">
    <property type="entry name" value="PCN-bd_Tpept"/>
</dbReference>
<keyword evidence="10 14" id="KW-1133">Transmembrane helix</keyword>
<dbReference type="InterPro" id="IPR050515">
    <property type="entry name" value="Beta-lactam/transpept"/>
</dbReference>
<sequence length="706" mass="78474">MPLYIKRKVKEVGIEDIFLDKLAQKREQEHFVSSKKLEVPLDKNGFFSLLVFGFLIFGFLAGFTFYLQAQGKEKYNSLSQQNKFTNFNLSAERGIIYDRNLLPLVKNESTFELWVKKSELPKENYNQAIIAISSIIQKPAEFIRNLIDSAIQDDFLIAGDLNHEQLVLLTAEQAEFPGFIIKKNILRQYQGPLSMGHILGYLGKISQGEVAVLQSNNYEFADYIGKEGLEKYYENILKEKKGIVKFARTAQGKIISQEVVQYPASGQSLVLSIDAKLQKKSEQALTLALAENGLKKGVVVILDPRNGEMLTSVSWPSFDNNLFANGISIEDFQRLNDDKNNPQLNRVIAGLYPSGSAIKPVMATAALEEGIVNEKTILYCPPKLCAPHQYDQGADCYPDNAYHGYTDVKRAIAESVNPFFYMIGGGYTAPKPSNEYYDPKLPKKFEGLGIMKIAQYLNLFGFGQTANIDLPGEASGRVPAPEWKEAYFKTPATQKWYLGDTYNLSIGQGYFLTTPLQLAQAIMAIANNGQLYQPKIAKEILLSNNQKQAIPPILIRENFVASSTLKIVRTGMRQTVTSPAGSAHSLNVLPIAVSAKTGTAQIYPNKKIYLNWIAVYAPSDNPEMVMVVLIEEVVGLKSTAQRVAREILDWQFYTRNLKEKTPPVLEAPAPLEVSSLTGSTTPETISTTTTATTTESAPFSTTTISH</sequence>
<keyword evidence="12" id="KW-0961">Cell wall biogenesis/degradation</keyword>
<comment type="subcellular location">
    <subcellularLocation>
        <location evidence="2">Cell membrane</location>
    </subcellularLocation>
    <subcellularLocation>
        <location evidence="1">Membrane</location>
        <topology evidence="1">Single-pass membrane protein</topology>
    </subcellularLocation>
</comment>
<proteinExistence type="predicted"/>
<comment type="caution">
    <text evidence="17">The sequence shown here is derived from an EMBL/GenBank/DDBJ whole genome shotgun (WGS) entry which is preliminary data.</text>
</comment>
<dbReference type="InterPro" id="IPR017790">
    <property type="entry name" value="Penicillin-binding_protein_2"/>
</dbReference>
<feature type="region of interest" description="Disordered" evidence="13">
    <location>
        <begin position="674"/>
        <end position="706"/>
    </location>
</feature>
<dbReference type="GO" id="GO:0005886">
    <property type="term" value="C:plasma membrane"/>
    <property type="evidence" value="ECO:0007669"/>
    <property type="project" value="UniProtKB-SubCell"/>
</dbReference>
<dbReference type="Pfam" id="PF03717">
    <property type="entry name" value="PBP_dimer"/>
    <property type="match status" value="1"/>
</dbReference>
<feature type="domain" description="Penicillin-binding protein transpeptidase" evidence="15">
    <location>
        <begin position="297"/>
        <end position="648"/>
    </location>
</feature>
<dbReference type="Gene3D" id="3.30.1390.30">
    <property type="entry name" value="Penicillin-binding protein 2a, domain 3"/>
    <property type="match status" value="1"/>
</dbReference>
<evidence type="ECO:0000256" key="9">
    <source>
        <dbReference type="ARBA" id="ARBA00022984"/>
    </source>
</evidence>
<dbReference type="GO" id="GO:0008658">
    <property type="term" value="F:penicillin binding"/>
    <property type="evidence" value="ECO:0007669"/>
    <property type="project" value="InterPro"/>
</dbReference>
<reference evidence="18" key="1">
    <citation type="submission" date="2017-09" db="EMBL/GenBank/DDBJ databases">
        <title>Depth-based differentiation of microbial function through sediment-hosted aquifers and enrichment of novel symbionts in the deep terrestrial subsurface.</title>
        <authorList>
            <person name="Probst A.J."/>
            <person name="Ladd B."/>
            <person name="Jarett J.K."/>
            <person name="Geller-Mcgrath D.E."/>
            <person name="Sieber C.M.K."/>
            <person name="Emerson J.B."/>
            <person name="Anantharaman K."/>
            <person name="Thomas B.C."/>
            <person name="Malmstrom R."/>
            <person name="Stieglmeier M."/>
            <person name="Klingl A."/>
            <person name="Woyke T."/>
            <person name="Ryan C.M."/>
            <person name="Banfield J.F."/>
        </authorList>
    </citation>
    <scope>NUCLEOTIDE SEQUENCE [LARGE SCALE GENOMIC DNA]</scope>
</reference>
<dbReference type="Gene3D" id="3.40.710.10">
    <property type="entry name" value="DD-peptidase/beta-lactamase superfamily"/>
    <property type="match status" value="1"/>
</dbReference>
<evidence type="ECO:0000256" key="10">
    <source>
        <dbReference type="ARBA" id="ARBA00022989"/>
    </source>
</evidence>
<evidence type="ECO:0000256" key="14">
    <source>
        <dbReference type="SAM" id="Phobius"/>
    </source>
</evidence>
<dbReference type="SUPFAM" id="SSF56601">
    <property type="entry name" value="beta-lactamase/transpeptidase-like"/>
    <property type="match status" value="1"/>
</dbReference>
<keyword evidence="8" id="KW-0133">Cell shape</keyword>
<evidence type="ECO:0000256" key="11">
    <source>
        <dbReference type="ARBA" id="ARBA00023136"/>
    </source>
</evidence>
<dbReference type="GO" id="GO:0071555">
    <property type="term" value="P:cell wall organization"/>
    <property type="evidence" value="ECO:0007669"/>
    <property type="project" value="UniProtKB-KW"/>
</dbReference>
<dbReference type="EMBL" id="PFAV01000044">
    <property type="protein sequence ID" value="PIR91281.1"/>
    <property type="molecule type" value="Genomic_DNA"/>
</dbReference>
<evidence type="ECO:0000259" key="15">
    <source>
        <dbReference type="Pfam" id="PF00905"/>
    </source>
</evidence>
<evidence type="ECO:0000256" key="4">
    <source>
        <dbReference type="ARBA" id="ARBA00022519"/>
    </source>
</evidence>
<evidence type="ECO:0000256" key="8">
    <source>
        <dbReference type="ARBA" id="ARBA00022960"/>
    </source>
</evidence>
<evidence type="ECO:0000313" key="18">
    <source>
        <dbReference type="Proteomes" id="UP000228906"/>
    </source>
</evidence>
<dbReference type="GO" id="GO:0009002">
    <property type="term" value="F:serine-type D-Ala-D-Ala carboxypeptidase activity"/>
    <property type="evidence" value="ECO:0007669"/>
    <property type="project" value="InterPro"/>
</dbReference>
<dbReference type="PANTHER" id="PTHR30627">
    <property type="entry name" value="PEPTIDOGLYCAN D,D-TRANSPEPTIDASE"/>
    <property type="match status" value="1"/>
</dbReference>
<dbReference type="GO" id="GO:0071972">
    <property type="term" value="F:peptidoglycan L,D-transpeptidase activity"/>
    <property type="evidence" value="ECO:0007669"/>
    <property type="project" value="TreeGrafter"/>
</dbReference>
<feature type="compositionally biased region" description="Low complexity" evidence="13">
    <location>
        <begin position="677"/>
        <end position="706"/>
    </location>
</feature>
<dbReference type="NCBIfam" id="TIGR03423">
    <property type="entry name" value="pbp2_mrdA"/>
    <property type="match status" value="1"/>
</dbReference>
<dbReference type="Pfam" id="PF00905">
    <property type="entry name" value="Transpeptidase"/>
    <property type="match status" value="1"/>
</dbReference>
<evidence type="ECO:0000256" key="3">
    <source>
        <dbReference type="ARBA" id="ARBA00022475"/>
    </source>
</evidence>
<dbReference type="InterPro" id="IPR036138">
    <property type="entry name" value="PBP_dimer_sf"/>
</dbReference>
<keyword evidence="11 14" id="KW-0472">Membrane</keyword>
<protein>
    <submittedName>
        <fullName evidence="17">Penicillin-binding protein 2</fullName>
    </submittedName>
</protein>
<dbReference type="PANTHER" id="PTHR30627:SF2">
    <property type="entry name" value="PEPTIDOGLYCAN D,D-TRANSPEPTIDASE MRDA"/>
    <property type="match status" value="1"/>
</dbReference>
<feature type="transmembrane region" description="Helical" evidence="14">
    <location>
        <begin position="45"/>
        <end position="67"/>
    </location>
</feature>
<gene>
    <name evidence="17" type="primary">mrdA</name>
    <name evidence="17" type="ORF">COU03_02505</name>
</gene>
<keyword evidence="6 14" id="KW-0812">Transmembrane</keyword>
<dbReference type="Proteomes" id="UP000228906">
    <property type="component" value="Unassembled WGS sequence"/>
</dbReference>
<evidence type="ECO:0000256" key="6">
    <source>
        <dbReference type="ARBA" id="ARBA00022692"/>
    </source>
</evidence>
<evidence type="ECO:0000256" key="13">
    <source>
        <dbReference type="SAM" id="MobiDB-lite"/>
    </source>
</evidence>
<keyword evidence="5" id="KW-0645">Protease</keyword>
<evidence type="ECO:0000256" key="5">
    <source>
        <dbReference type="ARBA" id="ARBA00022670"/>
    </source>
</evidence>